<dbReference type="InterPro" id="IPR034741">
    <property type="entry name" value="Terpene_cyclase-like_1_C"/>
</dbReference>
<dbReference type="PANTHER" id="PTHR31225">
    <property type="entry name" value="OS04G0344100 PROTEIN-RELATED"/>
    <property type="match status" value="1"/>
</dbReference>
<evidence type="ECO:0000256" key="4">
    <source>
        <dbReference type="ARBA" id="ARBA00023239"/>
    </source>
</evidence>
<evidence type="ECO:0000256" key="1">
    <source>
        <dbReference type="ARBA" id="ARBA00001946"/>
    </source>
</evidence>
<gene>
    <name evidence="8" type="ORF">SADUNF_Sadunf17G0027200</name>
</gene>
<keyword evidence="4" id="KW-0456">Lyase</keyword>
<proteinExistence type="predicted"/>
<dbReference type="InterPro" id="IPR005630">
    <property type="entry name" value="Terpene_synthase_metal-bd"/>
</dbReference>
<dbReference type="AlphaFoldDB" id="A0A835J4D2"/>
<dbReference type="Proteomes" id="UP000657918">
    <property type="component" value="Unassembled WGS sequence"/>
</dbReference>
<name>A0A835J4D2_9ROSI</name>
<keyword evidence="2" id="KW-0479">Metal-binding</keyword>
<dbReference type="EMBL" id="JADGMS010000017">
    <property type="protein sequence ID" value="KAF9663313.1"/>
    <property type="molecule type" value="Genomic_DNA"/>
</dbReference>
<dbReference type="SFLD" id="SFLDG01604">
    <property type="entry name" value="Terpene_Cyclase_Like_1_C_Termi"/>
    <property type="match status" value="1"/>
</dbReference>
<evidence type="ECO:0000256" key="5">
    <source>
        <dbReference type="SAM" id="Coils"/>
    </source>
</evidence>
<dbReference type="Pfam" id="PF01397">
    <property type="entry name" value="Terpene_synth"/>
    <property type="match status" value="1"/>
</dbReference>
<dbReference type="GO" id="GO:0016102">
    <property type="term" value="P:diterpenoid biosynthetic process"/>
    <property type="evidence" value="ECO:0007669"/>
    <property type="project" value="InterPro"/>
</dbReference>
<accession>A0A835J4D2</accession>
<dbReference type="InterPro" id="IPR036965">
    <property type="entry name" value="Terpene_synth_N_sf"/>
</dbReference>
<dbReference type="SFLD" id="SFLDG01019">
    <property type="entry name" value="Terpene_Cyclase_Like_1_C_Termi"/>
    <property type="match status" value="1"/>
</dbReference>
<dbReference type="Gene3D" id="1.50.10.130">
    <property type="entry name" value="Terpene synthase, N-terminal domain"/>
    <property type="match status" value="2"/>
</dbReference>
<dbReference type="OrthoDB" id="833406at2759"/>
<sequence length="540" mass="62268">MATEFLSLQRPFSLTHNMNRNPLPRVIQATPLTLKFRCSVSTKNVSLTETETETETRRSANYEPNSWDYDYLLSSDTEDAIELYKDKAKKLDAEVRSKINNEKAEFLTQLELIDTIQRLGLGYRFESDIRRALDRYVSSGGFEAAAKTSLQATALSFRLLRQHGFEVSQEKIGKDLADQVNHALELPLHRRTQRLEAVWSIEAYRKKQGANRVLLELAILDYNMVQSVYQRDLRETSRWWRRVGLATKLHFARDRLIESFYWAVGVAFEPQYSDCRKSVAKMFSFVTIIDDIYDVYGTLDELELFTDAVERWDVTAVDDLPDYMKLCFLALYNTINEIAYDNLKEKGGNILPYLTKAWADLCNAFLQEAKFLYNKSTPTFDEYFGNAWKSSSGPLQLVFAYFAVVQNIKKEETENLQKYHDIISWPSYIFRLCNDLASASAEIARGETANSVSCYMRTKGISEELATESVMNLIDETWKKMNKEKLGDSLFAKQFVETAINLARQSHCTYHNGDAHTSPDELTRKRVLSVITEPIMPLER</sequence>
<evidence type="ECO:0000259" key="7">
    <source>
        <dbReference type="Pfam" id="PF03936"/>
    </source>
</evidence>
<dbReference type="SUPFAM" id="SSF48576">
    <property type="entry name" value="Terpenoid synthases"/>
    <property type="match status" value="1"/>
</dbReference>
<evidence type="ECO:0000256" key="3">
    <source>
        <dbReference type="ARBA" id="ARBA00022842"/>
    </source>
</evidence>
<evidence type="ECO:0000256" key="2">
    <source>
        <dbReference type="ARBA" id="ARBA00022723"/>
    </source>
</evidence>
<dbReference type="Pfam" id="PF03936">
    <property type="entry name" value="Terpene_synth_C"/>
    <property type="match status" value="1"/>
</dbReference>
<dbReference type="CDD" id="cd00684">
    <property type="entry name" value="Terpene_cyclase_plant_C1"/>
    <property type="match status" value="1"/>
</dbReference>
<dbReference type="SUPFAM" id="SSF48239">
    <property type="entry name" value="Terpenoid cyclases/Protein prenyltransferases"/>
    <property type="match status" value="1"/>
</dbReference>
<feature type="coiled-coil region" evidence="5">
    <location>
        <begin position="74"/>
        <end position="101"/>
    </location>
</feature>
<organism evidence="8 9">
    <name type="scientific">Salix dunnii</name>
    <dbReference type="NCBI Taxonomy" id="1413687"/>
    <lineage>
        <taxon>Eukaryota</taxon>
        <taxon>Viridiplantae</taxon>
        <taxon>Streptophyta</taxon>
        <taxon>Embryophyta</taxon>
        <taxon>Tracheophyta</taxon>
        <taxon>Spermatophyta</taxon>
        <taxon>Magnoliopsida</taxon>
        <taxon>eudicotyledons</taxon>
        <taxon>Gunneridae</taxon>
        <taxon>Pentapetalae</taxon>
        <taxon>rosids</taxon>
        <taxon>fabids</taxon>
        <taxon>Malpighiales</taxon>
        <taxon>Salicaceae</taxon>
        <taxon>Saliceae</taxon>
        <taxon>Salix</taxon>
    </lineage>
</organism>
<keyword evidence="5" id="KW-0175">Coiled coil</keyword>
<dbReference type="GO" id="GO:0010333">
    <property type="term" value="F:terpene synthase activity"/>
    <property type="evidence" value="ECO:0007669"/>
    <property type="project" value="InterPro"/>
</dbReference>
<dbReference type="InterPro" id="IPR008949">
    <property type="entry name" value="Isoprenoid_synthase_dom_sf"/>
</dbReference>
<feature type="domain" description="Terpene synthase metal-binding" evidence="7">
    <location>
        <begin position="243"/>
        <end position="480"/>
    </location>
</feature>
<evidence type="ECO:0000313" key="8">
    <source>
        <dbReference type="EMBL" id="KAF9663313.1"/>
    </source>
</evidence>
<keyword evidence="3" id="KW-0460">Magnesium</keyword>
<reference evidence="8 9" key="1">
    <citation type="submission" date="2020-10" db="EMBL/GenBank/DDBJ databases">
        <title>Plant Genome Project.</title>
        <authorList>
            <person name="Zhang R.-G."/>
        </authorList>
    </citation>
    <scope>NUCLEOTIDE SEQUENCE [LARGE SCALE GENOMIC DNA]</scope>
    <source>
        <strain evidence="8">FAFU-HL-1</strain>
        <tissue evidence="8">Leaf</tissue>
    </source>
</reference>
<dbReference type="Gene3D" id="1.10.600.10">
    <property type="entry name" value="Farnesyl Diphosphate Synthase"/>
    <property type="match status" value="1"/>
</dbReference>
<comment type="cofactor">
    <cofactor evidence="1">
        <name>Mg(2+)</name>
        <dbReference type="ChEBI" id="CHEBI:18420"/>
    </cofactor>
</comment>
<dbReference type="SFLD" id="SFLDS00005">
    <property type="entry name" value="Isoprenoid_Synthase_Type_I"/>
    <property type="match status" value="1"/>
</dbReference>
<dbReference type="PANTHER" id="PTHR31225:SF252">
    <property type="entry name" value="TERPENE SYNTHASE 12-RELATED"/>
    <property type="match status" value="1"/>
</dbReference>
<evidence type="ECO:0000313" key="9">
    <source>
        <dbReference type="Proteomes" id="UP000657918"/>
    </source>
</evidence>
<evidence type="ECO:0008006" key="10">
    <source>
        <dbReference type="Google" id="ProtNLM"/>
    </source>
</evidence>
<comment type="caution">
    <text evidence="8">The sequence shown here is derived from an EMBL/GenBank/DDBJ whole genome shotgun (WGS) entry which is preliminary data.</text>
</comment>
<dbReference type="GO" id="GO:0120251">
    <property type="term" value="P:hydrocarbon biosynthetic process"/>
    <property type="evidence" value="ECO:0007669"/>
    <property type="project" value="UniProtKB-ARBA"/>
</dbReference>
<dbReference type="InterPro" id="IPR001906">
    <property type="entry name" value="Terpene_synth_N"/>
</dbReference>
<keyword evidence="9" id="KW-1185">Reference proteome</keyword>
<evidence type="ECO:0000259" key="6">
    <source>
        <dbReference type="Pfam" id="PF01397"/>
    </source>
</evidence>
<dbReference type="GO" id="GO:0000287">
    <property type="term" value="F:magnesium ion binding"/>
    <property type="evidence" value="ECO:0007669"/>
    <property type="project" value="InterPro"/>
</dbReference>
<dbReference type="SMR" id="A0A835J4D2"/>
<dbReference type="InterPro" id="IPR044814">
    <property type="entry name" value="Terpene_cyclase_plant_C1"/>
</dbReference>
<protein>
    <recommendedName>
        <fullName evidence="10">Isoprene synthase</fullName>
    </recommendedName>
</protein>
<dbReference type="InterPro" id="IPR050148">
    <property type="entry name" value="Terpene_synthase-like"/>
</dbReference>
<dbReference type="FunFam" id="1.10.600.10:FF:000007">
    <property type="entry name" value="Isoprene synthase, chloroplastic"/>
    <property type="match status" value="1"/>
</dbReference>
<dbReference type="InterPro" id="IPR008930">
    <property type="entry name" value="Terpenoid_cyclase/PrenylTrfase"/>
</dbReference>
<feature type="domain" description="Terpene synthase N-terminal" evidence="6">
    <location>
        <begin position="67"/>
        <end position="171"/>
    </location>
</feature>